<keyword evidence="2" id="KW-1185">Reference proteome</keyword>
<dbReference type="PANTHER" id="PTHR47903:SF2">
    <property type="entry name" value="OS07G0636400 PROTEIN"/>
    <property type="match status" value="1"/>
</dbReference>
<dbReference type="Pfam" id="PF01248">
    <property type="entry name" value="Ribosomal_L7Ae"/>
    <property type="match status" value="1"/>
</dbReference>
<name>A0A6P4ARR8_ZIZJJ</name>
<dbReference type="SUPFAM" id="SSF55315">
    <property type="entry name" value="L30e-like"/>
    <property type="match status" value="1"/>
</dbReference>
<dbReference type="RefSeq" id="XP_015891798.2">
    <property type="nucleotide sequence ID" value="XM_016036312.3"/>
</dbReference>
<dbReference type="GeneID" id="107426199"/>
<evidence type="ECO:0000313" key="3">
    <source>
        <dbReference type="RefSeq" id="XP_015891798.2"/>
    </source>
</evidence>
<sequence length="193" mass="21417">MQSRRRASDSTDHIDGCFEIEGERLASLLQSINKRVELARHVDGKSLPEKFWLKQQFSIGVNDVTRVLERMKPNPEMGTHSAICKPKASSSVQLQAVLLASDCKPWWLTKHLPSLAMSRKVPLIFVKDNNGASLRLGELVKLKTTIAIGIKAKGNSINQLLVEILEENSSQPCNDLMNLGTDGLNSTEMEPLI</sequence>
<accession>A0A6P4ARR8</accession>
<dbReference type="InterPro" id="IPR004038">
    <property type="entry name" value="Ribosomal_eL8/eL30/eS12/Gad45"/>
</dbReference>
<protein>
    <submittedName>
        <fullName evidence="3">Uncharacterized protein LOC107426199</fullName>
    </submittedName>
</protein>
<evidence type="ECO:0000259" key="1">
    <source>
        <dbReference type="Pfam" id="PF01248"/>
    </source>
</evidence>
<dbReference type="Gene3D" id="3.30.1330.30">
    <property type="match status" value="1"/>
</dbReference>
<dbReference type="AlphaFoldDB" id="A0A6P4ARR8"/>
<feature type="domain" description="Ribosomal protein eL8/eL30/eS12/Gadd45" evidence="1">
    <location>
        <begin position="93"/>
        <end position="156"/>
    </location>
</feature>
<dbReference type="KEGG" id="zju:107426199"/>
<evidence type="ECO:0000313" key="2">
    <source>
        <dbReference type="Proteomes" id="UP001652623"/>
    </source>
</evidence>
<dbReference type="InterPro" id="IPR029064">
    <property type="entry name" value="Ribosomal_eL30-like_sf"/>
</dbReference>
<proteinExistence type="predicted"/>
<dbReference type="PANTHER" id="PTHR47903">
    <property type="entry name" value="OS07G0636400 PROTEIN"/>
    <property type="match status" value="1"/>
</dbReference>
<reference evidence="3" key="1">
    <citation type="submission" date="2025-08" db="UniProtKB">
        <authorList>
            <consortium name="RefSeq"/>
        </authorList>
    </citation>
    <scope>IDENTIFICATION</scope>
    <source>
        <tissue evidence="3">Seedling</tissue>
    </source>
</reference>
<dbReference type="InParanoid" id="A0A6P4ARR8"/>
<organism evidence="2 3">
    <name type="scientific">Ziziphus jujuba</name>
    <name type="common">Chinese jujube</name>
    <name type="synonym">Ziziphus sativa</name>
    <dbReference type="NCBI Taxonomy" id="326968"/>
    <lineage>
        <taxon>Eukaryota</taxon>
        <taxon>Viridiplantae</taxon>
        <taxon>Streptophyta</taxon>
        <taxon>Embryophyta</taxon>
        <taxon>Tracheophyta</taxon>
        <taxon>Spermatophyta</taxon>
        <taxon>Magnoliopsida</taxon>
        <taxon>eudicotyledons</taxon>
        <taxon>Gunneridae</taxon>
        <taxon>Pentapetalae</taxon>
        <taxon>rosids</taxon>
        <taxon>fabids</taxon>
        <taxon>Rosales</taxon>
        <taxon>Rhamnaceae</taxon>
        <taxon>Paliureae</taxon>
        <taxon>Ziziphus</taxon>
    </lineage>
</organism>
<dbReference type="Proteomes" id="UP001652623">
    <property type="component" value="Chromosome 9"/>
</dbReference>
<gene>
    <name evidence="3" type="primary">LOC107426199</name>
</gene>